<dbReference type="SUPFAM" id="SSF81338">
    <property type="entry name" value="Aquaporin-like"/>
    <property type="match status" value="1"/>
</dbReference>
<feature type="transmembrane region" description="Helical" evidence="8">
    <location>
        <begin position="213"/>
        <end position="235"/>
    </location>
</feature>
<evidence type="ECO:0000256" key="4">
    <source>
        <dbReference type="ARBA" id="ARBA00022989"/>
    </source>
</evidence>
<dbReference type="Pfam" id="PF00230">
    <property type="entry name" value="MIP"/>
    <property type="match status" value="1"/>
</dbReference>
<keyword evidence="2 6" id="KW-0813">Transport</keyword>
<keyword evidence="5 8" id="KW-0472">Membrane</keyword>
<feature type="region of interest" description="Disordered" evidence="7">
    <location>
        <begin position="284"/>
        <end position="303"/>
    </location>
</feature>
<dbReference type="PRINTS" id="PR00783">
    <property type="entry name" value="MINTRINSICP"/>
</dbReference>
<dbReference type="InterPro" id="IPR000425">
    <property type="entry name" value="MIP"/>
</dbReference>
<accession>A0ABV3PDS6</accession>
<organism evidence="9 10">
    <name type="scientific">Kineococcus endophyticus</name>
    <dbReference type="NCBI Taxonomy" id="1181883"/>
    <lineage>
        <taxon>Bacteria</taxon>
        <taxon>Bacillati</taxon>
        <taxon>Actinomycetota</taxon>
        <taxon>Actinomycetes</taxon>
        <taxon>Kineosporiales</taxon>
        <taxon>Kineosporiaceae</taxon>
        <taxon>Kineococcus</taxon>
    </lineage>
</organism>
<dbReference type="PROSITE" id="PS00221">
    <property type="entry name" value="MIP"/>
    <property type="match status" value="1"/>
</dbReference>
<keyword evidence="3 6" id="KW-0812">Transmembrane</keyword>
<comment type="subcellular location">
    <subcellularLocation>
        <location evidence="1">Membrane</location>
        <topology evidence="1">Multi-pass membrane protein</topology>
    </subcellularLocation>
</comment>
<proteinExistence type="inferred from homology"/>
<evidence type="ECO:0000313" key="10">
    <source>
        <dbReference type="Proteomes" id="UP001555826"/>
    </source>
</evidence>
<dbReference type="PANTHER" id="PTHR45724">
    <property type="entry name" value="AQUAPORIN NIP2-1"/>
    <property type="match status" value="1"/>
</dbReference>
<feature type="transmembrane region" description="Helical" evidence="8">
    <location>
        <begin position="183"/>
        <end position="206"/>
    </location>
</feature>
<reference evidence="9 10" key="1">
    <citation type="submission" date="2024-07" db="EMBL/GenBank/DDBJ databases">
        <authorList>
            <person name="Thanompreechachai J."/>
            <person name="Duangmal K."/>
        </authorList>
    </citation>
    <scope>NUCLEOTIDE SEQUENCE [LARGE SCALE GENOMIC DNA]</scope>
    <source>
        <strain evidence="9 10">KCTC 19886</strain>
    </source>
</reference>
<dbReference type="RefSeq" id="WP_367641283.1">
    <property type="nucleotide sequence ID" value="NZ_JBFNQN010000024.1"/>
</dbReference>
<feature type="region of interest" description="Disordered" evidence="7">
    <location>
        <begin position="1"/>
        <end position="34"/>
    </location>
</feature>
<comment type="similarity">
    <text evidence="6">Belongs to the MIP/aquaporin (TC 1.A.8) family.</text>
</comment>
<feature type="transmembrane region" description="Helical" evidence="8">
    <location>
        <begin position="69"/>
        <end position="87"/>
    </location>
</feature>
<evidence type="ECO:0000256" key="6">
    <source>
        <dbReference type="RuleBase" id="RU000477"/>
    </source>
</evidence>
<keyword evidence="10" id="KW-1185">Reference proteome</keyword>
<evidence type="ECO:0000256" key="7">
    <source>
        <dbReference type="SAM" id="MobiDB-lite"/>
    </source>
</evidence>
<protein>
    <submittedName>
        <fullName evidence="9">MIP family channel protein</fullName>
    </submittedName>
</protein>
<dbReference type="InterPro" id="IPR022357">
    <property type="entry name" value="MIP_CS"/>
</dbReference>
<evidence type="ECO:0000256" key="8">
    <source>
        <dbReference type="SAM" id="Phobius"/>
    </source>
</evidence>
<dbReference type="NCBIfam" id="TIGR00861">
    <property type="entry name" value="MIP"/>
    <property type="match status" value="1"/>
</dbReference>
<dbReference type="InterPro" id="IPR034294">
    <property type="entry name" value="Aquaporin_transptr"/>
</dbReference>
<evidence type="ECO:0000256" key="1">
    <source>
        <dbReference type="ARBA" id="ARBA00004141"/>
    </source>
</evidence>
<keyword evidence="4 8" id="KW-1133">Transmembrane helix</keyword>
<dbReference type="EMBL" id="JBFNQN010000024">
    <property type="protein sequence ID" value="MEW9267794.1"/>
    <property type="molecule type" value="Genomic_DNA"/>
</dbReference>
<comment type="caution">
    <text evidence="9">The sequence shown here is derived from an EMBL/GenBank/DDBJ whole genome shotgun (WGS) entry which is preliminary data.</text>
</comment>
<name>A0ABV3PDS6_9ACTN</name>
<evidence type="ECO:0000256" key="2">
    <source>
        <dbReference type="ARBA" id="ARBA00022448"/>
    </source>
</evidence>
<feature type="transmembrane region" description="Helical" evidence="8">
    <location>
        <begin position="143"/>
        <end position="163"/>
    </location>
</feature>
<evidence type="ECO:0000256" key="5">
    <source>
        <dbReference type="ARBA" id="ARBA00023136"/>
    </source>
</evidence>
<evidence type="ECO:0000313" key="9">
    <source>
        <dbReference type="EMBL" id="MEW9267794.1"/>
    </source>
</evidence>
<dbReference type="PANTHER" id="PTHR45724:SF13">
    <property type="entry name" value="AQUAPORIN NIP1-1-RELATED"/>
    <property type="match status" value="1"/>
</dbReference>
<gene>
    <name evidence="9" type="ORF">AB1207_23885</name>
</gene>
<sequence length="303" mass="30267">MSTAPDWVADPVVSTRPTPSHQPAPGRDMGGASERLTYRAGGAGAAPRPAGLFGSSAGENLVRAGAAELIGTFVLVLSGGATAVALATANPPVDDLTSIVLAFGLALTALVAALGHVSGCHLNPAVTLGLAVTRKFPWRAVPVYVLAHLVGGVLASLATWAAYSGRGRQVVEFSTTTPAGGVSSGRAFFVEALITFVLVLVVISVATDERVPAAVAPVAVGSALAVCIFIAAPLTGGAVNPARAFGPAVVSGDLHALWVYMLAPLVGGVLAAVLYDRVLAPAQAPAPAGGTREEEAVEPSTTS</sequence>
<dbReference type="InterPro" id="IPR023271">
    <property type="entry name" value="Aquaporin-like"/>
</dbReference>
<evidence type="ECO:0000256" key="3">
    <source>
        <dbReference type="ARBA" id="ARBA00022692"/>
    </source>
</evidence>
<dbReference type="Proteomes" id="UP001555826">
    <property type="component" value="Unassembled WGS sequence"/>
</dbReference>
<dbReference type="Gene3D" id="1.20.1080.10">
    <property type="entry name" value="Glycerol uptake facilitator protein"/>
    <property type="match status" value="1"/>
</dbReference>
<feature type="transmembrane region" description="Helical" evidence="8">
    <location>
        <begin position="99"/>
        <end position="122"/>
    </location>
</feature>
<feature type="transmembrane region" description="Helical" evidence="8">
    <location>
        <begin position="255"/>
        <end position="275"/>
    </location>
</feature>